<dbReference type="RefSeq" id="WP_187533546.1">
    <property type="nucleotide sequence ID" value="NZ_CBCSHU010000004.1"/>
</dbReference>
<keyword evidence="1" id="KW-0472">Membrane</keyword>
<organism evidence="2 3">
    <name type="scientific">Erysipelothrix inopinata</name>
    <dbReference type="NCBI Taxonomy" id="225084"/>
    <lineage>
        <taxon>Bacteria</taxon>
        <taxon>Bacillati</taxon>
        <taxon>Bacillota</taxon>
        <taxon>Erysipelotrichia</taxon>
        <taxon>Erysipelotrichales</taxon>
        <taxon>Erysipelotrichaceae</taxon>
        <taxon>Erysipelothrix</taxon>
    </lineage>
</organism>
<keyword evidence="1" id="KW-1133">Transmembrane helix</keyword>
<sequence length="238" mass="25926">MPLFYFDTSGIWFVIIAALLAMFAQMFVTSSYSKYSKIDTIEGRTGAEVARMILNLKGITDVEIVESRGGVLSDHYDPTKKVVALSPKVYNDSSIASVSVAAHEVGHAIQHSESYAFIGIRNKLLPMTIISSKFGMLSVFIGLAFSSPQKGTSIFFTVGIAMLAIIALFQFVTLPVEFDASKRALKILSSESILDSSELEGSKKMLTAAALTYVAALLSTVLNILRLIAVNNNRNNRR</sequence>
<dbReference type="EMBL" id="CP060715">
    <property type="protein sequence ID" value="QNN60417.1"/>
    <property type="molecule type" value="Genomic_DNA"/>
</dbReference>
<protein>
    <submittedName>
        <fullName evidence="2">Zinc metallopeptidase</fullName>
    </submittedName>
</protein>
<keyword evidence="3" id="KW-1185">Reference proteome</keyword>
<dbReference type="Proteomes" id="UP000515928">
    <property type="component" value="Chromosome"/>
</dbReference>
<feature type="transmembrane region" description="Helical" evidence="1">
    <location>
        <begin position="12"/>
        <end position="28"/>
    </location>
</feature>
<dbReference type="AlphaFoldDB" id="A0A7G9RXU2"/>
<feature type="transmembrane region" description="Helical" evidence="1">
    <location>
        <begin position="206"/>
        <end position="229"/>
    </location>
</feature>
<name>A0A7G9RXU2_9FIRM</name>
<evidence type="ECO:0000256" key="1">
    <source>
        <dbReference type="SAM" id="Phobius"/>
    </source>
</evidence>
<reference evidence="2 3" key="1">
    <citation type="submission" date="2020-08" db="EMBL/GenBank/DDBJ databases">
        <title>Genome sequence of Erysipelothrix inopinata DSM 15511T.</title>
        <authorList>
            <person name="Hyun D.-W."/>
            <person name="Bae J.-W."/>
        </authorList>
    </citation>
    <scope>NUCLEOTIDE SEQUENCE [LARGE SCALE GENOMIC DNA]</scope>
    <source>
        <strain evidence="2 3">DSM 15511</strain>
    </source>
</reference>
<keyword evidence="1" id="KW-0812">Transmembrane</keyword>
<evidence type="ECO:0000313" key="3">
    <source>
        <dbReference type="Proteomes" id="UP000515928"/>
    </source>
</evidence>
<dbReference type="Pfam" id="PF04298">
    <property type="entry name" value="Zn_peptidase_2"/>
    <property type="match status" value="1"/>
</dbReference>
<proteinExistence type="predicted"/>
<dbReference type="PANTHER" id="PTHR36434">
    <property type="entry name" value="MEMBRANE PROTEASE YUGP-RELATED"/>
    <property type="match status" value="1"/>
</dbReference>
<accession>A0A7G9RXU2</accession>
<dbReference type="KEGG" id="eio:H9L01_08570"/>
<evidence type="ECO:0000313" key="2">
    <source>
        <dbReference type="EMBL" id="QNN60417.1"/>
    </source>
</evidence>
<feature type="transmembrane region" description="Helical" evidence="1">
    <location>
        <begin position="153"/>
        <end position="176"/>
    </location>
</feature>
<gene>
    <name evidence="2" type="ORF">H9L01_08570</name>
</gene>
<dbReference type="PANTHER" id="PTHR36434:SF1">
    <property type="entry name" value="MEMBRANE PROTEASE YUGP-RELATED"/>
    <property type="match status" value="1"/>
</dbReference>
<dbReference type="InterPro" id="IPR007395">
    <property type="entry name" value="Zn_peptidase_2"/>
</dbReference>